<dbReference type="EMBL" id="BTGB01000001">
    <property type="protein sequence ID" value="GMM45055.1"/>
    <property type="molecule type" value="Genomic_DNA"/>
</dbReference>
<reference evidence="2 3" key="1">
    <citation type="journal article" date="2023" name="Elife">
        <title>Identification of key yeast species and microbe-microbe interactions impacting larval growth of Drosophila in the wild.</title>
        <authorList>
            <person name="Mure A."/>
            <person name="Sugiura Y."/>
            <person name="Maeda R."/>
            <person name="Honda K."/>
            <person name="Sakurai N."/>
            <person name="Takahashi Y."/>
            <person name="Watada M."/>
            <person name="Katoh T."/>
            <person name="Gotoh A."/>
            <person name="Gotoh Y."/>
            <person name="Taniguchi I."/>
            <person name="Nakamura K."/>
            <person name="Hayashi T."/>
            <person name="Katayama T."/>
            <person name="Uemura T."/>
            <person name="Hattori Y."/>
        </authorList>
    </citation>
    <scope>NUCLEOTIDE SEQUENCE [LARGE SCALE GENOMIC DNA]</scope>
    <source>
        <strain evidence="2 3">PK-24</strain>
    </source>
</reference>
<name>A0AAV5R0V9_PICKL</name>
<feature type="region of interest" description="Disordered" evidence="1">
    <location>
        <begin position="122"/>
        <end position="152"/>
    </location>
</feature>
<gene>
    <name evidence="2" type="ORF">DAPK24_016300</name>
</gene>
<comment type="caution">
    <text evidence="2">The sequence shown here is derived from an EMBL/GenBank/DDBJ whole genome shotgun (WGS) entry which is preliminary data.</text>
</comment>
<organism evidence="2 3">
    <name type="scientific">Pichia kluyveri</name>
    <name type="common">Yeast</name>
    <dbReference type="NCBI Taxonomy" id="36015"/>
    <lineage>
        <taxon>Eukaryota</taxon>
        <taxon>Fungi</taxon>
        <taxon>Dikarya</taxon>
        <taxon>Ascomycota</taxon>
        <taxon>Saccharomycotina</taxon>
        <taxon>Pichiomycetes</taxon>
        <taxon>Pichiales</taxon>
        <taxon>Pichiaceae</taxon>
        <taxon>Pichia</taxon>
    </lineage>
</organism>
<accession>A0AAV5R0V9</accession>
<dbReference type="AlphaFoldDB" id="A0AAV5R0V9"/>
<protein>
    <submittedName>
        <fullName evidence="2">Uncharacterized protein</fullName>
    </submittedName>
</protein>
<evidence type="ECO:0000313" key="3">
    <source>
        <dbReference type="Proteomes" id="UP001378960"/>
    </source>
</evidence>
<evidence type="ECO:0000256" key="1">
    <source>
        <dbReference type="SAM" id="MobiDB-lite"/>
    </source>
</evidence>
<proteinExistence type="predicted"/>
<evidence type="ECO:0000313" key="2">
    <source>
        <dbReference type="EMBL" id="GMM45055.1"/>
    </source>
</evidence>
<keyword evidence="3" id="KW-1185">Reference proteome</keyword>
<dbReference type="Proteomes" id="UP001378960">
    <property type="component" value="Unassembled WGS sequence"/>
</dbReference>
<sequence>MPDRLTNEQLQNLVGYLPRCKYGGYYINGVVKCGLPNDTIFEILMIIYRFYLKTHIIANNQNDVYLDLEALRELVNPSIRPVPLYTVNPNPEIDAGIIDNNGNLLELPKNLPSRKLKKIKEKLPSYSREAPNSEEESSSSSSSNTRTVRFGSVTIVEPAPTLNISRLPRHPPIYTPS</sequence>